<feature type="region of interest" description="Disordered" evidence="1">
    <location>
        <begin position="1"/>
        <end position="30"/>
    </location>
</feature>
<dbReference type="SMART" id="SM00384">
    <property type="entry name" value="AT_hook"/>
    <property type="match status" value="2"/>
</dbReference>
<dbReference type="Proteomes" id="UP000287166">
    <property type="component" value="Unassembled WGS sequence"/>
</dbReference>
<feature type="region of interest" description="Disordered" evidence="1">
    <location>
        <begin position="278"/>
        <end position="323"/>
    </location>
</feature>
<feature type="region of interest" description="Disordered" evidence="1">
    <location>
        <begin position="50"/>
        <end position="110"/>
    </location>
</feature>
<organism evidence="2 3">
    <name type="scientific">Sparassis crispa</name>
    <dbReference type="NCBI Taxonomy" id="139825"/>
    <lineage>
        <taxon>Eukaryota</taxon>
        <taxon>Fungi</taxon>
        <taxon>Dikarya</taxon>
        <taxon>Basidiomycota</taxon>
        <taxon>Agaricomycotina</taxon>
        <taxon>Agaricomycetes</taxon>
        <taxon>Polyporales</taxon>
        <taxon>Sparassidaceae</taxon>
        <taxon>Sparassis</taxon>
    </lineage>
</organism>
<gene>
    <name evidence="2" type="ORF">SCP_0801030</name>
</gene>
<sequence>MPPTSVKKPRSGRRLGANGAEGVARESAQVRHNLAEPARSIVSVATLAEPEAVDDGLEDWEDDVSPLQGRGNRTPWTPSRPPKLPSLSTVARKPLARSAVPLPERRSTFGPRGYQLKVFGKDDLPGASQETGRLDVIKTRGATSSAANALPLAGSVGARTSETPAPIPSSVYVLISKQDHKRKRVSALQIPSVAGHTSENLISSSVTAHTAAESHIQPDSSADAGVHTRSNGLMEAINSRAVADTGKQQTSVAAITASEIPSAQQDRTLVAPIAVKKRRGRPRKTDTLIPSPSVVKRPRGRPRESAPAALPAPALASQDQRSLLSPPTSISIAAITGTAAVTSPQKRLCSHISCQNALLPFAEYRFLLCEKCRERGRRNYHKGKKIFPERLGHIRAAGEVQGLSSEERTGKRRKTITSVLSDGNPANAASSENNLGRQDKRVLLSHSDTLPNRLEQEEEGYEKAKHEEEEEAVGNVEQPSNSAAPGSSKPAGPAKWWLDTVNLTWRRVSEPTSIPPTPPMRSLANHITASTEAHPCEFESLAELCLALTAAYSSATTLMTRRVSKSGILNFADGSQGDSNGLLQFYGTTTVIKDAQVIADEQYVRDLTEEIVYGSGIQLGVRMDDEYVTFMKRGKVSMVILLCECASSGPNGPGKGKLNKCGGHMGVSIEEEHPNTESEQETVLRIKVEMLH</sequence>
<protein>
    <submittedName>
        <fullName evidence="2">Uncharacterized protein</fullName>
    </submittedName>
</protein>
<proteinExistence type="predicted"/>
<dbReference type="InParanoid" id="A0A401GTQ3"/>
<reference evidence="2 3" key="1">
    <citation type="journal article" date="2018" name="Sci. Rep.">
        <title>Genome sequence of the cauliflower mushroom Sparassis crispa (Hanabiratake) and its association with beneficial usage.</title>
        <authorList>
            <person name="Kiyama R."/>
            <person name="Furutani Y."/>
            <person name="Kawaguchi K."/>
            <person name="Nakanishi T."/>
        </authorList>
    </citation>
    <scope>NUCLEOTIDE SEQUENCE [LARGE SCALE GENOMIC DNA]</scope>
</reference>
<dbReference type="GeneID" id="38782503"/>
<dbReference type="InterPro" id="IPR017956">
    <property type="entry name" value="AT_hook_DNA-bd_motif"/>
</dbReference>
<feature type="compositionally biased region" description="Polar residues" evidence="1">
    <location>
        <begin position="427"/>
        <end position="436"/>
    </location>
</feature>
<feature type="compositionally biased region" description="Low complexity" evidence="1">
    <location>
        <begin position="473"/>
        <end position="493"/>
    </location>
</feature>
<keyword evidence="3" id="KW-1185">Reference proteome</keyword>
<evidence type="ECO:0000256" key="1">
    <source>
        <dbReference type="SAM" id="MobiDB-lite"/>
    </source>
</evidence>
<dbReference type="EMBL" id="BFAD01000008">
    <property type="protein sequence ID" value="GBE85586.1"/>
    <property type="molecule type" value="Genomic_DNA"/>
</dbReference>
<dbReference type="AlphaFoldDB" id="A0A401GTQ3"/>
<dbReference type="RefSeq" id="XP_027616499.1">
    <property type="nucleotide sequence ID" value="XM_027760698.1"/>
</dbReference>
<feature type="region of interest" description="Disordered" evidence="1">
    <location>
        <begin position="205"/>
        <end position="227"/>
    </location>
</feature>
<evidence type="ECO:0000313" key="3">
    <source>
        <dbReference type="Proteomes" id="UP000287166"/>
    </source>
</evidence>
<comment type="caution">
    <text evidence="2">The sequence shown here is derived from an EMBL/GenBank/DDBJ whole genome shotgun (WGS) entry which is preliminary data.</text>
</comment>
<name>A0A401GTQ3_9APHY</name>
<feature type="compositionally biased region" description="Low complexity" evidence="1">
    <location>
        <begin position="306"/>
        <end position="316"/>
    </location>
</feature>
<accession>A0A401GTQ3</accession>
<feature type="compositionally biased region" description="Acidic residues" evidence="1">
    <location>
        <begin position="51"/>
        <end position="64"/>
    </location>
</feature>
<evidence type="ECO:0000313" key="2">
    <source>
        <dbReference type="EMBL" id="GBE85586.1"/>
    </source>
</evidence>
<feature type="region of interest" description="Disordered" evidence="1">
    <location>
        <begin position="400"/>
        <end position="493"/>
    </location>
</feature>
<dbReference type="GO" id="GO:0003677">
    <property type="term" value="F:DNA binding"/>
    <property type="evidence" value="ECO:0007669"/>
    <property type="project" value="InterPro"/>
</dbReference>